<protein>
    <submittedName>
        <fullName evidence="5">Malonate decarboxylase gamma subunit family protein</fullName>
    </submittedName>
</protein>
<dbReference type="InterPro" id="IPR045190">
    <property type="entry name" value="MCCB/AccD1-like"/>
</dbReference>
<evidence type="ECO:0000313" key="6">
    <source>
        <dbReference type="Proteomes" id="UP000216478"/>
    </source>
</evidence>
<feature type="domain" description="CoA carboxyltransferase C-terminal" evidence="4">
    <location>
        <begin position="282"/>
        <end position="527"/>
    </location>
</feature>
<dbReference type="GO" id="GO:0006552">
    <property type="term" value="P:L-leucine catabolic process"/>
    <property type="evidence" value="ECO:0007669"/>
    <property type="project" value="TreeGrafter"/>
</dbReference>
<dbReference type="Pfam" id="PF01039">
    <property type="entry name" value="Carboxyl_trans"/>
    <property type="match status" value="1"/>
</dbReference>
<dbReference type="Gene3D" id="3.90.226.10">
    <property type="entry name" value="2-enoyl-CoA Hydratase, Chain A, domain 1"/>
    <property type="match status" value="2"/>
</dbReference>
<dbReference type="PANTHER" id="PTHR22855">
    <property type="entry name" value="ACETYL, PROPIONYL, PYRUVATE, AND GLUTACONYL CARBOXYLASE-RELATED"/>
    <property type="match status" value="1"/>
</dbReference>
<dbReference type="PROSITE" id="PS50980">
    <property type="entry name" value="COA_CT_NTER"/>
    <property type="match status" value="1"/>
</dbReference>
<dbReference type="InterPro" id="IPR029045">
    <property type="entry name" value="ClpP/crotonase-like_dom_sf"/>
</dbReference>
<evidence type="ECO:0000259" key="3">
    <source>
        <dbReference type="PROSITE" id="PS50980"/>
    </source>
</evidence>
<keyword evidence="6" id="KW-1185">Reference proteome</keyword>
<accession>A0A256F703</accession>
<evidence type="ECO:0000256" key="2">
    <source>
        <dbReference type="ARBA" id="ARBA00046317"/>
    </source>
</evidence>
<dbReference type="AlphaFoldDB" id="A0A256F703"/>
<dbReference type="GO" id="GO:0004485">
    <property type="term" value="F:methylcrotonoyl-CoA carboxylase activity"/>
    <property type="evidence" value="ECO:0007669"/>
    <property type="project" value="TreeGrafter"/>
</dbReference>
<name>A0A256F703_9HYPH</name>
<dbReference type="OrthoDB" id="9803706at2"/>
<reference evidence="5 6" key="1">
    <citation type="submission" date="2017-07" db="EMBL/GenBank/DDBJ databases">
        <title>Phylogenetic study on the rhizospheric bacterium Ochrobactrum sp. A44.</title>
        <authorList>
            <person name="Krzyzanowska D.M."/>
            <person name="Ossowicki A."/>
            <person name="Rajewska M."/>
            <person name="Maciag T."/>
            <person name="Kaczynski Z."/>
            <person name="Czerwicka M."/>
            <person name="Jafra S."/>
        </authorList>
    </citation>
    <scope>NUCLEOTIDE SEQUENCE [LARGE SCALE GENOMIC DNA]</scope>
    <source>
        <strain evidence="5 6">OgA9a</strain>
    </source>
</reference>
<evidence type="ECO:0000313" key="5">
    <source>
        <dbReference type="EMBL" id="OYR10486.1"/>
    </source>
</evidence>
<feature type="domain" description="CoA carboxyltransferase N-terminal" evidence="3">
    <location>
        <begin position="22"/>
        <end position="278"/>
    </location>
</feature>
<dbReference type="FunFam" id="3.90.226.10:FF:000004">
    <property type="entry name" value="Methylcrotonoyl-CoA carboxylase beta chain"/>
    <property type="match status" value="1"/>
</dbReference>
<dbReference type="InterPro" id="IPR034733">
    <property type="entry name" value="AcCoA_carboxyl_beta"/>
</dbReference>
<sequence length="535" mass="57013">MAVLKSEISTRSASFEANRKAMLAAIDVAAEASRIAIDGGGEKARERHVARGKLLPRERVAQLLDPGSPFLEVGLTAAHGMYGGAAPSGGIITGIGRVSGRDCMIVCNDATVKGGTYYPVTVKKHLRAQEIAGENRLPCIYLVDSGGANLPNQDEVFPDRDHFGRIFYNQAQMSAAGIPQVAVVMGSCTAGGAYVPAMSDETVIVRNQGTIFLAGPPLVKAATGEVVSAEDLGGGDVHTRLSGVADHLANDDAHALQIARAIAANLNSEKREFIPRGDGAAPLYDPEEILGVVSADTRIPYDVREVITRLVDGSDFDEFKARYGTTLVCGFASVYGMPVGIIANNGVLFSEAALKGAHFIELCCQRNIPLVFLQNITGFMVGRKYEAEGIAKHGAKLVTAVATANVPKITMLIGASYGAGNYGMAGRAYSPRFLWTWPNSRIAVMGGEQAAGVLATVKRDGIERTGGTWSADEEAEFKRPTLEMFERQSHPLYASARLWDDGIVDPRKSREVLGLSLSATLNAPVEPTRFGLFRM</sequence>
<dbReference type="InterPro" id="IPR011763">
    <property type="entry name" value="COA_CT_C"/>
</dbReference>
<dbReference type="FunFam" id="3.90.226.10:FF:000007">
    <property type="entry name" value="Methylcrotonoyl-CoA carboxylase subunit beta"/>
    <property type="match status" value="1"/>
</dbReference>
<proteinExistence type="inferred from homology"/>
<evidence type="ECO:0000259" key="4">
    <source>
        <dbReference type="PROSITE" id="PS50989"/>
    </source>
</evidence>
<dbReference type="SUPFAM" id="SSF52096">
    <property type="entry name" value="ClpP/crotonase"/>
    <property type="match status" value="2"/>
</dbReference>
<evidence type="ECO:0000256" key="1">
    <source>
        <dbReference type="ARBA" id="ARBA00006102"/>
    </source>
</evidence>
<dbReference type="Proteomes" id="UP000216478">
    <property type="component" value="Unassembled WGS sequence"/>
</dbReference>
<organism evidence="5 6">
    <name type="scientific">Brucella grignonensis</name>
    <dbReference type="NCBI Taxonomy" id="94627"/>
    <lineage>
        <taxon>Bacteria</taxon>
        <taxon>Pseudomonadati</taxon>
        <taxon>Pseudomonadota</taxon>
        <taxon>Alphaproteobacteria</taxon>
        <taxon>Hyphomicrobiales</taxon>
        <taxon>Brucellaceae</taxon>
        <taxon>Brucella/Ochrobactrum group</taxon>
        <taxon>Brucella</taxon>
    </lineage>
</organism>
<dbReference type="GO" id="GO:1905202">
    <property type="term" value="C:methylcrotonoyl-CoA carboxylase complex"/>
    <property type="evidence" value="ECO:0007669"/>
    <property type="project" value="TreeGrafter"/>
</dbReference>
<dbReference type="PROSITE" id="PS50989">
    <property type="entry name" value="COA_CT_CTER"/>
    <property type="match status" value="1"/>
</dbReference>
<dbReference type="EMBL" id="NNRL01000163">
    <property type="protein sequence ID" value="OYR10486.1"/>
    <property type="molecule type" value="Genomic_DNA"/>
</dbReference>
<dbReference type="PANTHER" id="PTHR22855:SF13">
    <property type="entry name" value="METHYLCROTONOYL-COA CARBOXYLASE BETA CHAIN, MITOCHONDRIAL"/>
    <property type="match status" value="1"/>
</dbReference>
<dbReference type="RefSeq" id="WP_094541219.1">
    <property type="nucleotide sequence ID" value="NZ_JBHEER010000003.1"/>
</dbReference>
<comment type="pathway">
    <text evidence="2">Amino-acid degradation; L-leucine degradation.</text>
</comment>
<dbReference type="InterPro" id="IPR011762">
    <property type="entry name" value="COA_CT_N"/>
</dbReference>
<gene>
    <name evidence="5" type="ORF">CEV33_1948</name>
</gene>
<comment type="caution">
    <text evidence="5">The sequence shown here is derived from an EMBL/GenBank/DDBJ whole genome shotgun (WGS) entry which is preliminary data.</text>
</comment>
<comment type="similarity">
    <text evidence="1">Belongs to the AccD/PCCB family.</text>
</comment>